<dbReference type="InterPro" id="IPR052244">
    <property type="entry name" value="Choline_transporter"/>
</dbReference>
<evidence type="ECO:0000256" key="14">
    <source>
        <dbReference type="SAM" id="MobiDB-lite"/>
    </source>
</evidence>
<dbReference type="GO" id="GO:0008292">
    <property type="term" value="P:acetylcholine biosynthetic process"/>
    <property type="evidence" value="ECO:0007669"/>
    <property type="project" value="TreeGrafter"/>
</dbReference>
<keyword evidence="6" id="KW-0530">Neurotransmitter biosynthesis</keyword>
<feature type="transmembrane region" description="Helical" evidence="15">
    <location>
        <begin position="119"/>
        <end position="140"/>
    </location>
</feature>
<keyword evidence="7 15" id="KW-1133">Transmembrane helix</keyword>
<dbReference type="InterPro" id="IPR001734">
    <property type="entry name" value="Na/solute_symporter"/>
</dbReference>
<keyword evidence="9" id="KW-0406">Ion transport</keyword>
<evidence type="ECO:0000256" key="10">
    <source>
        <dbReference type="ARBA" id="ARBA00023136"/>
    </source>
</evidence>
<dbReference type="OMA" id="WKTKNTG"/>
<evidence type="ECO:0000256" key="2">
    <source>
        <dbReference type="ARBA" id="ARBA00006434"/>
    </source>
</evidence>
<dbReference type="EMBL" id="GL453369">
    <property type="protein sequence ID" value="EFN76158.1"/>
    <property type="molecule type" value="Genomic_DNA"/>
</dbReference>
<keyword evidence="8" id="KW-0915">Sodium</keyword>
<dbReference type="PROSITE" id="PS50283">
    <property type="entry name" value="NA_SOLUT_SYMP_3"/>
    <property type="match status" value="2"/>
</dbReference>
<evidence type="ECO:0000256" key="13">
    <source>
        <dbReference type="RuleBase" id="RU362091"/>
    </source>
</evidence>
<proteinExistence type="inferred from homology"/>
<evidence type="ECO:0000256" key="7">
    <source>
        <dbReference type="ARBA" id="ARBA00022989"/>
    </source>
</evidence>
<evidence type="ECO:0000256" key="4">
    <source>
        <dbReference type="ARBA" id="ARBA00022692"/>
    </source>
</evidence>
<name>E2C7H1_HARSA</name>
<dbReference type="AlphaFoldDB" id="E2C7H1"/>
<dbReference type="Pfam" id="PF00474">
    <property type="entry name" value="SSF"/>
    <property type="match status" value="2"/>
</dbReference>
<feature type="transmembrane region" description="Helical" evidence="15">
    <location>
        <begin position="197"/>
        <end position="222"/>
    </location>
</feature>
<feature type="region of interest" description="Disordered" evidence="14">
    <location>
        <begin position="511"/>
        <end position="538"/>
    </location>
</feature>
<organism evidence="17">
    <name type="scientific">Harpegnathos saltator</name>
    <name type="common">Jerdon's jumping ant</name>
    <dbReference type="NCBI Taxonomy" id="610380"/>
    <lineage>
        <taxon>Eukaryota</taxon>
        <taxon>Metazoa</taxon>
        <taxon>Ecdysozoa</taxon>
        <taxon>Arthropoda</taxon>
        <taxon>Hexapoda</taxon>
        <taxon>Insecta</taxon>
        <taxon>Pterygota</taxon>
        <taxon>Neoptera</taxon>
        <taxon>Endopterygota</taxon>
        <taxon>Hymenoptera</taxon>
        <taxon>Apocrita</taxon>
        <taxon>Aculeata</taxon>
        <taxon>Formicoidea</taxon>
        <taxon>Formicidae</taxon>
        <taxon>Ponerinae</taxon>
        <taxon>Ponerini</taxon>
        <taxon>Harpegnathos</taxon>
    </lineage>
</organism>
<feature type="compositionally biased region" description="Gly residues" evidence="14">
    <location>
        <begin position="511"/>
        <end position="521"/>
    </location>
</feature>
<sequence length="538" mass="58002">MINVAGVVSIVLFYLLILGVGIWAARKKEAGNDSEEEVMLAGRSIGLFVGIFTMTATWVGGVYINGTAEAIYTRGLVWCQAPFGYALSLVFGGIFFANKMRQQGYITMLDPLQDAFGERMGGLLFLPALCGEWMCIPFAWTNPKVQSLSSMDVDWIGKVKPEEYWFYMDYGLLLIFGGIPWQVYFQRVLSSKTAGRAQILSYVAALGCILMAIPPVLIGAIAKATPWNETGYTGVYPFTETETSMILPLVLQYLTPDFVSFFGLGAVSAAVMSSADSSILSASSMFARNVYKLIFRQRASEMEIIWVMRAGIGVVGVLSTVMALTIPSIYGLWSMCSDLIYVILFPQLLMVVHFKDYCNTYGSLSAYIIAFLVRISGGEPMMGLPALIRYPGYDEESATQMFPFRTMAMLLSLVTLVGVSCGTQYAFLTGRLAPGYDVFRCVVNIPEDVERVGPDPAEGEQMAVLAAGVGKLYGSKDESNGRVNPALEPDYDMEPGCTMVGVQDGVVAGGGGGGGGVGSAGGHLVPGAPRQPQSSTAF</sequence>
<dbReference type="InterPro" id="IPR038377">
    <property type="entry name" value="Na/Glc_symporter_sf"/>
</dbReference>
<reference evidence="16 17" key="1">
    <citation type="journal article" date="2010" name="Science">
        <title>Genomic comparison of the ants Camponotus floridanus and Harpegnathos saltator.</title>
        <authorList>
            <person name="Bonasio R."/>
            <person name="Zhang G."/>
            <person name="Ye C."/>
            <person name="Mutti N.S."/>
            <person name="Fang X."/>
            <person name="Qin N."/>
            <person name="Donahue G."/>
            <person name="Yang P."/>
            <person name="Li Q."/>
            <person name="Li C."/>
            <person name="Zhang P."/>
            <person name="Huang Z."/>
            <person name="Berger S.L."/>
            <person name="Reinberg D."/>
            <person name="Wang J."/>
            <person name="Liebig J."/>
        </authorList>
    </citation>
    <scope>NUCLEOTIDE SEQUENCE [LARGE SCALE GENOMIC DNA]</scope>
    <source>
        <strain evidence="16 17">R22 G/1</strain>
    </source>
</reference>
<dbReference type="CDD" id="cd11474">
    <property type="entry name" value="SLC5sbd_CHT"/>
    <property type="match status" value="1"/>
</dbReference>
<keyword evidence="3" id="KW-0813">Transport</keyword>
<keyword evidence="5" id="KW-0769">Symport</keyword>
<evidence type="ECO:0000256" key="8">
    <source>
        <dbReference type="ARBA" id="ARBA00023053"/>
    </source>
</evidence>
<evidence type="ECO:0000256" key="12">
    <source>
        <dbReference type="ARBA" id="ARBA00023201"/>
    </source>
</evidence>
<keyword evidence="17" id="KW-1185">Reference proteome</keyword>
<dbReference type="GO" id="GO:0005886">
    <property type="term" value="C:plasma membrane"/>
    <property type="evidence" value="ECO:0007669"/>
    <property type="project" value="TreeGrafter"/>
</dbReference>
<evidence type="ECO:0000256" key="11">
    <source>
        <dbReference type="ARBA" id="ARBA00023180"/>
    </source>
</evidence>
<protein>
    <submittedName>
        <fullName evidence="16">High-affinity choline transporter 1</fullName>
    </submittedName>
</protein>
<evidence type="ECO:0000256" key="3">
    <source>
        <dbReference type="ARBA" id="ARBA00022448"/>
    </source>
</evidence>
<evidence type="ECO:0000313" key="16">
    <source>
        <dbReference type="EMBL" id="EFN76158.1"/>
    </source>
</evidence>
<feature type="transmembrane region" description="Helical" evidence="15">
    <location>
        <begin position="6"/>
        <end position="25"/>
    </location>
</feature>
<gene>
    <name evidence="16" type="ORF">EAI_08737</name>
</gene>
<evidence type="ECO:0000256" key="6">
    <source>
        <dbReference type="ARBA" id="ARBA00022979"/>
    </source>
</evidence>
<feature type="transmembrane region" description="Helical" evidence="15">
    <location>
        <begin position="408"/>
        <end position="428"/>
    </location>
</feature>
<feature type="transmembrane region" description="Helical" evidence="15">
    <location>
        <begin position="332"/>
        <end position="352"/>
    </location>
</feature>
<feature type="transmembrane region" description="Helical" evidence="15">
    <location>
        <begin position="75"/>
        <end position="98"/>
    </location>
</feature>
<dbReference type="STRING" id="610380.E2C7H1"/>
<comment type="similarity">
    <text evidence="2 13">Belongs to the sodium:solute symporter (SSF) (TC 2.A.21) family.</text>
</comment>
<accession>E2C7H1</accession>
<dbReference type="Gene3D" id="1.20.1730.10">
    <property type="entry name" value="Sodium/glucose cotransporter"/>
    <property type="match status" value="2"/>
</dbReference>
<keyword evidence="10 15" id="KW-0472">Membrane</keyword>
<feature type="transmembrane region" description="Helical" evidence="15">
    <location>
        <begin position="45"/>
        <end position="63"/>
    </location>
</feature>
<feature type="transmembrane region" description="Helical" evidence="15">
    <location>
        <begin position="304"/>
        <end position="326"/>
    </location>
</feature>
<feature type="transmembrane region" description="Helical" evidence="15">
    <location>
        <begin position="258"/>
        <end position="283"/>
    </location>
</feature>
<comment type="subcellular location">
    <subcellularLocation>
        <location evidence="1">Membrane</location>
        <topology evidence="1">Multi-pass membrane protein</topology>
    </subcellularLocation>
</comment>
<dbReference type="InParanoid" id="E2C7H1"/>
<evidence type="ECO:0000256" key="1">
    <source>
        <dbReference type="ARBA" id="ARBA00004141"/>
    </source>
</evidence>
<evidence type="ECO:0000313" key="17">
    <source>
        <dbReference type="Proteomes" id="UP000008237"/>
    </source>
</evidence>
<dbReference type="OrthoDB" id="546820at2759"/>
<evidence type="ECO:0000256" key="9">
    <source>
        <dbReference type="ARBA" id="ARBA00023065"/>
    </source>
</evidence>
<dbReference type="GO" id="GO:0005307">
    <property type="term" value="F:choline:sodium symporter activity"/>
    <property type="evidence" value="ECO:0007669"/>
    <property type="project" value="TreeGrafter"/>
</dbReference>
<keyword evidence="4 15" id="KW-0812">Transmembrane</keyword>
<dbReference type="PANTHER" id="PTHR45897">
    <property type="entry name" value="HIGH-AFFINITY CHOLINE TRANSPORTER 1"/>
    <property type="match status" value="1"/>
</dbReference>
<dbReference type="PANTHER" id="PTHR45897:SF4">
    <property type="entry name" value="HIGH-AFFINITY CHOLINE TRANSPORTER 1"/>
    <property type="match status" value="1"/>
</dbReference>
<evidence type="ECO:0000256" key="15">
    <source>
        <dbReference type="SAM" id="Phobius"/>
    </source>
</evidence>
<keyword evidence="12" id="KW-0739">Sodium transport</keyword>
<feature type="transmembrane region" description="Helical" evidence="15">
    <location>
        <begin position="364"/>
        <end position="388"/>
    </location>
</feature>
<dbReference type="FunCoup" id="E2C7H1">
    <property type="interactions" value="38"/>
</dbReference>
<feature type="transmembrane region" description="Helical" evidence="15">
    <location>
        <begin position="164"/>
        <end position="185"/>
    </location>
</feature>
<dbReference type="Proteomes" id="UP000008237">
    <property type="component" value="Unassembled WGS sequence"/>
</dbReference>
<evidence type="ECO:0000256" key="5">
    <source>
        <dbReference type="ARBA" id="ARBA00022847"/>
    </source>
</evidence>
<keyword evidence="11" id="KW-0325">Glycoprotein</keyword>